<dbReference type="GeneID" id="8512461"/>
<dbReference type="Proteomes" id="UP000002063">
    <property type="component" value="Chromosome"/>
</dbReference>
<evidence type="ECO:0000313" key="2">
    <source>
        <dbReference type="EMBL" id="ACX72003.1"/>
    </source>
</evidence>
<dbReference type="AlphaFoldDB" id="C9REK1"/>
<keyword evidence="3" id="KW-1185">Reference proteome</keyword>
<dbReference type="EMBL" id="CP001787">
    <property type="protein sequence ID" value="ACX72003.1"/>
    <property type="molecule type" value="Genomic_DNA"/>
</dbReference>
<dbReference type="Pfam" id="PF04021">
    <property type="entry name" value="Class_IIIsignal"/>
    <property type="match status" value="1"/>
</dbReference>
<dbReference type="RefSeq" id="WP_012819549.1">
    <property type="nucleotide sequence ID" value="NC_013407.1"/>
</dbReference>
<protein>
    <submittedName>
        <fullName evidence="2">Uncharacterized protein</fullName>
    </submittedName>
</protein>
<name>C9REK1_METVM</name>
<organism evidence="2 3">
    <name type="scientific">Methanocaldococcus vulcanius (strain ATCC 700851 / DSM 12094 / M7)</name>
    <name type="common">Methanococcus vulcanius</name>
    <dbReference type="NCBI Taxonomy" id="579137"/>
    <lineage>
        <taxon>Archaea</taxon>
        <taxon>Methanobacteriati</taxon>
        <taxon>Methanobacteriota</taxon>
        <taxon>Methanomada group</taxon>
        <taxon>Methanococci</taxon>
        <taxon>Methanococcales</taxon>
        <taxon>Methanocaldococcaceae</taxon>
        <taxon>Methanocaldococcus</taxon>
    </lineage>
</organism>
<dbReference type="STRING" id="579137.Metvu_0135"/>
<dbReference type="InterPro" id="IPR007166">
    <property type="entry name" value="Class3_signal_pept_motif"/>
</dbReference>
<feature type="transmembrane region" description="Helical" evidence="1">
    <location>
        <begin position="21"/>
        <end position="42"/>
    </location>
</feature>
<keyword evidence="1" id="KW-0812">Transmembrane</keyword>
<evidence type="ECO:0000256" key="1">
    <source>
        <dbReference type="SAM" id="Phobius"/>
    </source>
</evidence>
<keyword evidence="1" id="KW-1133">Transmembrane helix</keyword>
<dbReference type="OrthoDB" id="65764at2157"/>
<dbReference type="HOGENOM" id="CLU_143949_0_0_2"/>
<sequence>MPLKKIKNWTLFSIGRAQISLEFSFLFLVIMLVCIISISHFLSQNFTEEDRVINEVENSAKTAVILINSGYNGINPNATLIYGGISWSDDKRELYIYISPKEYITPNIRNFIVDYIYNSTDINRSKYVIIVDP</sequence>
<keyword evidence="1" id="KW-0472">Membrane</keyword>
<accession>C9REK1</accession>
<reference evidence="2" key="1">
    <citation type="submission" date="2009-10" db="EMBL/GenBank/DDBJ databases">
        <title>Complete sequence of chromosome of Methanocaldococcus vulcanius M7.</title>
        <authorList>
            <consortium name="US DOE Joint Genome Institute"/>
            <person name="Lucas S."/>
            <person name="Copeland A."/>
            <person name="Lapidus A."/>
            <person name="Glavina del Rio T."/>
            <person name="Dalin E."/>
            <person name="Tice H."/>
            <person name="Bruce D."/>
            <person name="Goodwin L."/>
            <person name="Pitluck S."/>
            <person name="Lcollab F.I."/>
            <person name="Brettin T."/>
            <person name="Detter J.C."/>
            <person name="Han C."/>
            <person name="Tapia R."/>
            <person name="Kuske C.R."/>
            <person name="Schmutz J."/>
            <person name="Larimer F."/>
            <person name="Land M."/>
            <person name="Hauser L."/>
            <person name="Kyrpides N."/>
            <person name="Ovchinikova G."/>
            <person name="Sieprawska-Lupa M."/>
            <person name="Whitman W.B."/>
            <person name="Woyke T."/>
        </authorList>
    </citation>
    <scope>NUCLEOTIDE SEQUENCE [LARGE SCALE GENOMIC DNA]</scope>
    <source>
        <strain evidence="2">M7</strain>
    </source>
</reference>
<dbReference type="KEGG" id="mvu:Metvu_0135"/>
<proteinExistence type="predicted"/>
<evidence type="ECO:0000313" key="3">
    <source>
        <dbReference type="Proteomes" id="UP000002063"/>
    </source>
</evidence>
<dbReference type="eggNOG" id="arCOG05055">
    <property type="taxonomic scope" value="Archaea"/>
</dbReference>
<gene>
    <name evidence="2" type="ordered locus">Metvu_0135</name>
</gene>